<dbReference type="Proteomes" id="UP000321192">
    <property type="component" value="Unassembled WGS sequence"/>
</dbReference>
<feature type="signal peptide" evidence="1">
    <location>
        <begin position="1"/>
        <end position="33"/>
    </location>
</feature>
<protein>
    <submittedName>
        <fullName evidence="2">Conjugal transfer protein TraN</fullName>
    </submittedName>
</protein>
<dbReference type="AlphaFoldDB" id="A0A5C7T8F5"/>
<proteinExistence type="predicted"/>
<sequence length="571" mass="61488">MKRTLAYLMVSRCFRAWSALLVALILGAIPATASAESCTLTKTTCVDATPCKPIQGLSVCLTTLGQSCWRYEKQYTCYPDSETNSCSILEGTAGCAQYSSVCVSTHPSTGACMKYANRYDCPAPLAAPLPAGVIYLGTEFEIIKDALNESACTTLRNSPTCWKDSGPTCIEPGATRVINGLAVTRGCWKYEEKYGCEDPAGLPDSTCDALEVNPACTEVGTSVCIDTLPNGTCSHYERTFQCVLQEGATETVANCSDQKFCMDMGGGNIMCFKSGSPADQDFAKAVTALEMARQMGVYLDPESMTVFNGTADKCREGYFGLKQCCKTENVGGTSNATTLGVSMKFASMAGSELVQFLGSSYVHDFLFAADSTVLNAIAGLYSGGGASYAAFTGNFTVYGLEFSYSLAEGLKFVEFNPYMFAAAVAITVVMQLMECEQSEQQLSMRRGAGLCEYVGSYCSRKVLGSCVERTKGFCCFNSRLAKIINVEGRKQLGKTFGDPASPDCGGFTAAELELIDFSAIDFSEFITEITKNMPEDSYSKSRVTEQMQNYYDYGTTDLNENFYTSGAGLPD</sequence>
<accession>A0A5C7T8F5</accession>
<evidence type="ECO:0000313" key="2">
    <source>
        <dbReference type="EMBL" id="TXH92283.1"/>
    </source>
</evidence>
<dbReference type="EMBL" id="SSFD01000012">
    <property type="protein sequence ID" value="TXH92283.1"/>
    <property type="molecule type" value="Genomic_DNA"/>
</dbReference>
<organism evidence="2 3">
    <name type="scientific">Thauera aminoaromatica</name>
    <dbReference type="NCBI Taxonomy" id="164330"/>
    <lineage>
        <taxon>Bacteria</taxon>
        <taxon>Pseudomonadati</taxon>
        <taxon>Pseudomonadota</taxon>
        <taxon>Betaproteobacteria</taxon>
        <taxon>Rhodocyclales</taxon>
        <taxon>Zoogloeaceae</taxon>
        <taxon>Thauera</taxon>
    </lineage>
</organism>
<dbReference type="Pfam" id="PF06986">
    <property type="entry name" value="F_T4SS_TraN"/>
    <property type="match status" value="3"/>
</dbReference>
<evidence type="ECO:0000313" key="3">
    <source>
        <dbReference type="Proteomes" id="UP000321192"/>
    </source>
</evidence>
<comment type="caution">
    <text evidence="2">The sequence shown here is derived from an EMBL/GenBank/DDBJ whole genome shotgun (WGS) entry which is preliminary data.</text>
</comment>
<feature type="chain" id="PRO_5023055272" evidence="1">
    <location>
        <begin position="34"/>
        <end position="571"/>
    </location>
</feature>
<evidence type="ECO:0000256" key="1">
    <source>
        <dbReference type="SAM" id="SignalP"/>
    </source>
</evidence>
<keyword evidence="1" id="KW-0732">Signal</keyword>
<name>A0A5C7T8F5_THASP</name>
<dbReference type="InterPro" id="IPR014121">
    <property type="entry name" value="TraN_Ftype"/>
</dbReference>
<reference evidence="2 3" key="1">
    <citation type="submission" date="2018-09" db="EMBL/GenBank/DDBJ databases">
        <title>Metagenome Assembled Genomes from an Advanced Water Purification Facility.</title>
        <authorList>
            <person name="Stamps B.W."/>
            <person name="Spear J.R."/>
        </authorList>
    </citation>
    <scope>NUCLEOTIDE SEQUENCE [LARGE SCALE GENOMIC DNA]</scope>
    <source>
        <strain evidence="2">Bin_27_1</strain>
    </source>
</reference>
<gene>
    <name evidence="2" type="ORF">E6Q80_00660</name>
</gene>